<dbReference type="InParanoid" id="A0A2P6N853"/>
<dbReference type="Proteomes" id="UP000241769">
    <property type="component" value="Unassembled WGS sequence"/>
</dbReference>
<organism evidence="4 5">
    <name type="scientific">Planoprotostelium fungivorum</name>
    <dbReference type="NCBI Taxonomy" id="1890364"/>
    <lineage>
        <taxon>Eukaryota</taxon>
        <taxon>Amoebozoa</taxon>
        <taxon>Evosea</taxon>
        <taxon>Variosea</taxon>
        <taxon>Cavosteliida</taxon>
        <taxon>Cavosteliaceae</taxon>
        <taxon>Planoprotostelium</taxon>
    </lineage>
</organism>
<comment type="caution">
    <text evidence="4">The sequence shown here is derived from an EMBL/GenBank/DDBJ whole genome shotgun (WGS) entry which is preliminary data.</text>
</comment>
<dbReference type="CDD" id="cd03357">
    <property type="entry name" value="LbH_MAT_GAT"/>
    <property type="match status" value="1"/>
</dbReference>
<dbReference type="InterPro" id="IPR011004">
    <property type="entry name" value="Trimer_LpxA-like_sf"/>
</dbReference>
<dbReference type="Gene3D" id="2.160.10.10">
    <property type="entry name" value="Hexapeptide repeat proteins"/>
    <property type="match status" value="1"/>
</dbReference>
<keyword evidence="2 4" id="KW-0808">Transferase</keyword>
<dbReference type="Pfam" id="PF00132">
    <property type="entry name" value="Hexapep"/>
    <property type="match status" value="1"/>
</dbReference>
<dbReference type="FunFam" id="2.160.10.10:FF:000008">
    <property type="entry name" value="Maltose O-acetyltransferase"/>
    <property type="match status" value="1"/>
</dbReference>
<protein>
    <submittedName>
        <fullName evidence="4">Maltose O-acetyltransferase</fullName>
    </submittedName>
</protein>
<dbReference type="PROSITE" id="PS00101">
    <property type="entry name" value="HEXAPEP_TRANSFERASES"/>
    <property type="match status" value="1"/>
</dbReference>
<dbReference type="SMART" id="SM01266">
    <property type="entry name" value="Mac"/>
    <property type="match status" value="1"/>
</dbReference>
<dbReference type="GO" id="GO:0008374">
    <property type="term" value="F:O-acyltransferase activity"/>
    <property type="evidence" value="ECO:0007669"/>
    <property type="project" value="TreeGrafter"/>
</dbReference>
<name>A0A2P6N853_9EUKA</name>
<dbReference type="OrthoDB" id="27035at2759"/>
<dbReference type="PANTHER" id="PTHR23416:SF23">
    <property type="entry name" value="ACETYLTRANSFERASE C18B11.09C-RELATED"/>
    <property type="match status" value="1"/>
</dbReference>
<dbReference type="FunCoup" id="A0A2P6N853">
    <property type="interactions" value="111"/>
</dbReference>
<evidence type="ECO:0000259" key="3">
    <source>
        <dbReference type="SMART" id="SM01266"/>
    </source>
</evidence>
<dbReference type="GO" id="GO:0016407">
    <property type="term" value="F:acetyltransferase activity"/>
    <property type="evidence" value="ECO:0007669"/>
    <property type="project" value="InterPro"/>
</dbReference>
<proteinExistence type="inferred from homology"/>
<dbReference type="AlphaFoldDB" id="A0A2P6N853"/>
<feature type="domain" description="Maltose/galactoside acetyltransferase" evidence="3">
    <location>
        <begin position="7"/>
        <end position="61"/>
    </location>
</feature>
<keyword evidence="5" id="KW-1185">Reference proteome</keyword>
<comment type="similarity">
    <text evidence="1">Belongs to the transferase hexapeptide repeat family.</text>
</comment>
<dbReference type="InterPro" id="IPR018357">
    <property type="entry name" value="Hexapep_transf_CS"/>
</dbReference>
<dbReference type="PANTHER" id="PTHR23416">
    <property type="entry name" value="SIALIC ACID SYNTHASE-RELATED"/>
    <property type="match status" value="1"/>
</dbReference>
<evidence type="ECO:0000313" key="4">
    <source>
        <dbReference type="EMBL" id="PRP80130.1"/>
    </source>
</evidence>
<gene>
    <name evidence="4" type="ORF">PROFUN_12213</name>
</gene>
<accession>A0A2P6N853</accession>
<sequence>MTQRTEKELMLAGEPYYAGDAELVEGRLRARRLMHRLNTSSPDATEERAKIFKDLIPNQGEDCGLEPPFYCDYGNNITIGEHTFLNFNCTILDVNKVTIGKQCFFAPNVAIYSATHPVDPFERGDPVNCRELGFPITIGNNVWVGGNVVILPGVKIGDGVTVGAGSVVTKDVPSYVVVAGNPAKVIKKLDAAERKAKGEQNQ</sequence>
<reference evidence="4 5" key="1">
    <citation type="journal article" date="2018" name="Genome Biol. Evol.">
        <title>Multiple Roots of Fruiting Body Formation in Amoebozoa.</title>
        <authorList>
            <person name="Hillmann F."/>
            <person name="Forbes G."/>
            <person name="Novohradska S."/>
            <person name="Ferling I."/>
            <person name="Riege K."/>
            <person name="Groth M."/>
            <person name="Westermann M."/>
            <person name="Marz M."/>
            <person name="Spaller T."/>
            <person name="Winckler T."/>
            <person name="Schaap P."/>
            <person name="Glockner G."/>
        </authorList>
    </citation>
    <scope>NUCLEOTIDE SEQUENCE [LARGE SCALE GENOMIC DNA]</scope>
    <source>
        <strain evidence="4 5">Jena</strain>
    </source>
</reference>
<dbReference type="Pfam" id="PF12464">
    <property type="entry name" value="Mac"/>
    <property type="match status" value="1"/>
</dbReference>
<dbReference type="STRING" id="1890364.A0A2P6N853"/>
<dbReference type="EMBL" id="MDYQ01000160">
    <property type="protein sequence ID" value="PRP80130.1"/>
    <property type="molecule type" value="Genomic_DNA"/>
</dbReference>
<evidence type="ECO:0000313" key="5">
    <source>
        <dbReference type="Proteomes" id="UP000241769"/>
    </source>
</evidence>
<dbReference type="InterPro" id="IPR051159">
    <property type="entry name" value="Hexapeptide_acetyltransf"/>
</dbReference>
<dbReference type="SUPFAM" id="SSF51161">
    <property type="entry name" value="Trimeric LpxA-like enzymes"/>
    <property type="match status" value="1"/>
</dbReference>
<evidence type="ECO:0000256" key="1">
    <source>
        <dbReference type="ARBA" id="ARBA00007274"/>
    </source>
</evidence>
<dbReference type="InterPro" id="IPR024688">
    <property type="entry name" value="Mac_dom"/>
</dbReference>
<dbReference type="InterPro" id="IPR001451">
    <property type="entry name" value="Hexapep"/>
</dbReference>
<evidence type="ECO:0000256" key="2">
    <source>
        <dbReference type="ARBA" id="ARBA00022679"/>
    </source>
</evidence>